<dbReference type="SUPFAM" id="SSF56349">
    <property type="entry name" value="DNA breaking-rejoining enzymes"/>
    <property type="match status" value="1"/>
</dbReference>
<evidence type="ECO:0000313" key="7">
    <source>
        <dbReference type="Proteomes" id="UP001156903"/>
    </source>
</evidence>
<organism evidence="6 7">
    <name type="scientific">Hydrogenophaga electricum</name>
    <dbReference type="NCBI Taxonomy" id="1230953"/>
    <lineage>
        <taxon>Bacteria</taxon>
        <taxon>Pseudomonadati</taxon>
        <taxon>Pseudomonadota</taxon>
        <taxon>Betaproteobacteria</taxon>
        <taxon>Burkholderiales</taxon>
        <taxon>Comamonadaceae</taxon>
        <taxon>Hydrogenophaga</taxon>
    </lineage>
</organism>
<reference evidence="7" key="1">
    <citation type="journal article" date="2019" name="Int. J. Syst. Evol. Microbiol.">
        <title>The Global Catalogue of Microorganisms (GCM) 10K type strain sequencing project: providing services to taxonomists for standard genome sequencing and annotation.</title>
        <authorList>
            <consortium name="The Broad Institute Genomics Platform"/>
            <consortium name="The Broad Institute Genome Sequencing Center for Infectious Disease"/>
            <person name="Wu L."/>
            <person name="Ma J."/>
        </authorList>
    </citation>
    <scope>NUCLEOTIDE SEQUENCE [LARGE SCALE GENOMIC DNA]</scope>
    <source>
        <strain evidence="7">NBRC 109341</strain>
    </source>
</reference>
<dbReference type="RefSeq" id="WP_284306921.1">
    <property type="nucleotide sequence ID" value="NZ_BSPB01000005.1"/>
</dbReference>
<keyword evidence="3" id="KW-0238">DNA-binding</keyword>
<dbReference type="EMBL" id="BSPB01000005">
    <property type="protein sequence ID" value="GLS13573.1"/>
    <property type="molecule type" value="Genomic_DNA"/>
</dbReference>
<dbReference type="Pfam" id="PF00589">
    <property type="entry name" value="Phage_integrase"/>
    <property type="match status" value="1"/>
</dbReference>
<dbReference type="InterPro" id="IPR025166">
    <property type="entry name" value="Integrase_DNA_bind_dom"/>
</dbReference>
<comment type="similarity">
    <text evidence="1">Belongs to the 'phage' integrase family.</text>
</comment>
<evidence type="ECO:0000256" key="4">
    <source>
        <dbReference type="ARBA" id="ARBA00023172"/>
    </source>
</evidence>
<gene>
    <name evidence="6" type="primary">int</name>
    <name evidence="6" type="ORF">GCM10007935_10030</name>
</gene>
<feature type="domain" description="Tyr recombinase" evidence="5">
    <location>
        <begin position="193"/>
        <end position="371"/>
    </location>
</feature>
<comment type="caution">
    <text evidence="6">The sequence shown here is derived from an EMBL/GenBank/DDBJ whole genome shotgun (WGS) entry which is preliminary data.</text>
</comment>
<dbReference type="Pfam" id="PF22022">
    <property type="entry name" value="Phage_int_M"/>
    <property type="match status" value="1"/>
</dbReference>
<dbReference type="Proteomes" id="UP001156903">
    <property type="component" value="Unassembled WGS sequence"/>
</dbReference>
<name>A0ABQ6BZK7_9BURK</name>
<dbReference type="InterPro" id="IPR053876">
    <property type="entry name" value="Phage_int_M"/>
</dbReference>
<evidence type="ECO:0000313" key="6">
    <source>
        <dbReference type="EMBL" id="GLS13573.1"/>
    </source>
</evidence>
<dbReference type="PROSITE" id="PS51898">
    <property type="entry name" value="TYR_RECOMBINASE"/>
    <property type="match status" value="1"/>
</dbReference>
<dbReference type="PANTHER" id="PTHR30629">
    <property type="entry name" value="PROPHAGE INTEGRASE"/>
    <property type="match status" value="1"/>
</dbReference>
<accession>A0ABQ6BZK7</accession>
<keyword evidence="2" id="KW-0229">DNA integration</keyword>
<evidence type="ECO:0000256" key="3">
    <source>
        <dbReference type="ARBA" id="ARBA00023125"/>
    </source>
</evidence>
<dbReference type="Pfam" id="PF13356">
    <property type="entry name" value="Arm-DNA-bind_3"/>
    <property type="match status" value="1"/>
</dbReference>
<sequence>MLTQLQIRAAEARDKPYKLADRDGLYLTVLPSGAKSWRYNHRLAGKAQTKTYGQWPTLSLADARAAHAAYRAGTLATPQPGPDRAATPTFEAAAVAWLADYLPTIRKGKNQSSVPASLEQHVYPKIGRQRIDHITRVQLVDLVKAIYASGKQETAYKVAQRITQVFDHAVDTGRIDAHPAGRLTRVLGAKTVTHHPCVPPDQAGALLRAIAAYPDLITRAGLLLAAHTFVRTDELRSAPWVEFDRGKAALWTIPGARIKMAEDHEVPLSRQVLRLLKDLAVYTGEGALLLPGANTPRRPISENTLLFALYRLGYKGAHTVHGFRALASTVLNESGLWRPDVIERQLDHRERDNSRRPYNRADYLAERRQMMQWWSDWLDAAQAQAPRPAA</sequence>
<protein>
    <submittedName>
        <fullName evidence="6">Bacteriophage integrase</fullName>
    </submittedName>
</protein>
<dbReference type="PANTHER" id="PTHR30629:SF2">
    <property type="entry name" value="PROPHAGE INTEGRASE INTS-RELATED"/>
    <property type="match status" value="1"/>
</dbReference>
<evidence type="ECO:0000256" key="1">
    <source>
        <dbReference type="ARBA" id="ARBA00008857"/>
    </source>
</evidence>
<dbReference type="Gene3D" id="1.10.150.130">
    <property type="match status" value="1"/>
</dbReference>
<dbReference type="Gene3D" id="3.30.160.390">
    <property type="entry name" value="Integrase, DNA-binding domain"/>
    <property type="match status" value="1"/>
</dbReference>
<dbReference type="InterPro" id="IPR013762">
    <property type="entry name" value="Integrase-like_cat_sf"/>
</dbReference>
<evidence type="ECO:0000256" key="2">
    <source>
        <dbReference type="ARBA" id="ARBA00022908"/>
    </source>
</evidence>
<dbReference type="InterPro" id="IPR002104">
    <property type="entry name" value="Integrase_catalytic"/>
</dbReference>
<keyword evidence="4" id="KW-0233">DNA recombination</keyword>
<dbReference type="InterPro" id="IPR010998">
    <property type="entry name" value="Integrase_recombinase_N"/>
</dbReference>
<evidence type="ECO:0000259" key="5">
    <source>
        <dbReference type="PROSITE" id="PS51898"/>
    </source>
</evidence>
<dbReference type="Gene3D" id="1.10.443.10">
    <property type="entry name" value="Intergrase catalytic core"/>
    <property type="match status" value="1"/>
</dbReference>
<dbReference type="InterPro" id="IPR011010">
    <property type="entry name" value="DNA_brk_join_enz"/>
</dbReference>
<proteinExistence type="inferred from homology"/>
<dbReference type="InterPro" id="IPR050808">
    <property type="entry name" value="Phage_Integrase"/>
</dbReference>
<dbReference type="CDD" id="cd00801">
    <property type="entry name" value="INT_P4_C"/>
    <property type="match status" value="1"/>
</dbReference>
<keyword evidence="7" id="KW-1185">Reference proteome</keyword>
<dbReference type="InterPro" id="IPR038488">
    <property type="entry name" value="Integrase_DNA-bd_sf"/>
</dbReference>